<keyword evidence="2" id="KW-0540">Nuclease</keyword>
<proteinExistence type="predicted"/>
<protein>
    <submittedName>
        <fullName evidence="4">Uncharacterized protein</fullName>
    </submittedName>
</protein>
<sequence length="63" mass="7385">MQPDWRKYLWDAQRAVELLTEFRTGKTFVDYQADAMFRSAVERQLEIVGEALIPAQLSIPQRT</sequence>
<keyword evidence="5" id="KW-1185">Reference proteome</keyword>
<gene>
    <name evidence="4" type="ORF">KIH27_09905</name>
</gene>
<evidence type="ECO:0000313" key="4">
    <source>
        <dbReference type="EMBL" id="MBS9533897.1"/>
    </source>
</evidence>
<comment type="caution">
    <text evidence="4">The sequence shown here is derived from an EMBL/GenBank/DDBJ whole genome shotgun (WGS) entry which is preliminary data.</text>
</comment>
<evidence type="ECO:0000256" key="1">
    <source>
        <dbReference type="ARBA" id="ARBA00022649"/>
    </source>
</evidence>
<organism evidence="4 5">
    <name type="scientific">Mycolicibacter acidiphilus</name>
    <dbReference type="NCBI Taxonomy" id="2835306"/>
    <lineage>
        <taxon>Bacteria</taxon>
        <taxon>Bacillati</taxon>
        <taxon>Actinomycetota</taxon>
        <taxon>Actinomycetes</taxon>
        <taxon>Mycobacteriales</taxon>
        <taxon>Mycobacteriaceae</taxon>
        <taxon>Mycolicibacter</taxon>
    </lineage>
</organism>
<reference evidence="4 5" key="1">
    <citation type="submission" date="2021-05" db="EMBL/GenBank/DDBJ databases">
        <title>Mycobacterium acidophilum sp. nov., an extremely acid-tolerant member of the genus Mycobacterium.</title>
        <authorList>
            <person name="Xia J."/>
        </authorList>
    </citation>
    <scope>NUCLEOTIDE SEQUENCE [LARGE SCALE GENOMIC DNA]</scope>
    <source>
        <strain evidence="4 5">M1</strain>
    </source>
</reference>
<dbReference type="Pfam" id="PF01934">
    <property type="entry name" value="HepT-like"/>
    <property type="match status" value="1"/>
</dbReference>
<dbReference type="InterPro" id="IPR008201">
    <property type="entry name" value="HepT-like"/>
</dbReference>
<keyword evidence="1" id="KW-1277">Toxin-antitoxin system</keyword>
<dbReference type="Proteomes" id="UP001519535">
    <property type="component" value="Unassembled WGS sequence"/>
</dbReference>
<dbReference type="EMBL" id="JAHCLR010000015">
    <property type="protein sequence ID" value="MBS9533897.1"/>
    <property type="molecule type" value="Genomic_DNA"/>
</dbReference>
<dbReference type="RefSeq" id="WP_214092775.1">
    <property type="nucleotide sequence ID" value="NZ_JAHCLR010000015.1"/>
</dbReference>
<accession>A0ABS5RHW9</accession>
<evidence type="ECO:0000256" key="3">
    <source>
        <dbReference type="ARBA" id="ARBA00022801"/>
    </source>
</evidence>
<name>A0ABS5RHW9_9MYCO</name>
<evidence type="ECO:0000313" key="5">
    <source>
        <dbReference type="Proteomes" id="UP001519535"/>
    </source>
</evidence>
<evidence type="ECO:0000256" key="2">
    <source>
        <dbReference type="ARBA" id="ARBA00022722"/>
    </source>
</evidence>
<keyword evidence="3" id="KW-0378">Hydrolase</keyword>